<sequence length="220" mass="23982">MTEAGDLTLIGFRDSVYTWAVRWALAETGLPARKEEANPFDPEDAPGLRLHHPFGLVPVLRHGAFALYETPAILRYLDRLQRGADLVPASPRAEARMLQVMSVATTQVYWPLVRQVFSNGYYLPRLGQDADQAAFSSGLARAPLVLDALDQVADEGLVLTGEGLTLADLMLAPMLAYFNAVPEAARLTGKRGALSAWLDRVTARPAFVATRPPCLTEPTP</sequence>
<feature type="domain" description="GST C-terminal" evidence="2">
    <location>
        <begin position="90"/>
        <end position="220"/>
    </location>
</feature>
<dbReference type="Pfam" id="PF13410">
    <property type="entry name" value="GST_C_2"/>
    <property type="match status" value="1"/>
</dbReference>
<dbReference type="Gene3D" id="1.20.1050.10">
    <property type="match status" value="1"/>
</dbReference>
<dbReference type="Gene3D" id="3.40.30.10">
    <property type="entry name" value="Glutaredoxin"/>
    <property type="match status" value="1"/>
</dbReference>
<dbReference type="PROSITE" id="PS50404">
    <property type="entry name" value="GST_NTER"/>
    <property type="match status" value="1"/>
</dbReference>
<dbReference type="GO" id="GO:0016740">
    <property type="term" value="F:transferase activity"/>
    <property type="evidence" value="ECO:0007669"/>
    <property type="project" value="UniProtKB-KW"/>
</dbReference>
<dbReference type="OrthoDB" id="9797500at2"/>
<dbReference type="InterPro" id="IPR036282">
    <property type="entry name" value="Glutathione-S-Trfase_C_sf"/>
</dbReference>
<feature type="domain" description="GST N-terminal" evidence="1">
    <location>
        <begin position="5"/>
        <end position="85"/>
    </location>
</feature>
<dbReference type="PROSITE" id="PS50405">
    <property type="entry name" value="GST_CTER"/>
    <property type="match status" value="1"/>
</dbReference>
<dbReference type="SFLD" id="SFLDG00358">
    <property type="entry name" value="Main_(cytGST)"/>
    <property type="match status" value="1"/>
</dbReference>
<gene>
    <name evidence="3" type="ORF">SAMN05421850_101776</name>
</gene>
<dbReference type="AlphaFoldDB" id="A0A1G8I5R5"/>
<dbReference type="STRING" id="490829.SAMN05421850_101776"/>
<organism evidence="3 4">
    <name type="scientific">Lutimaribacter saemankumensis</name>
    <dbReference type="NCBI Taxonomy" id="490829"/>
    <lineage>
        <taxon>Bacteria</taxon>
        <taxon>Pseudomonadati</taxon>
        <taxon>Pseudomonadota</taxon>
        <taxon>Alphaproteobacteria</taxon>
        <taxon>Rhodobacterales</taxon>
        <taxon>Roseobacteraceae</taxon>
        <taxon>Lutimaribacter</taxon>
    </lineage>
</organism>
<dbReference type="InterPro" id="IPR004045">
    <property type="entry name" value="Glutathione_S-Trfase_N"/>
</dbReference>
<keyword evidence="4" id="KW-1185">Reference proteome</keyword>
<dbReference type="InterPro" id="IPR036249">
    <property type="entry name" value="Thioredoxin-like_sf"/>
</dbReference>
<evidence type="ECO:0000313" key="3">
    <source>
        <dbReference type="EMBL" id="SDI14172.1"/>
    </source>
</evidence>
<dbReference type="SUPFAM" id="SSF47616">
    <property type="entry name" value="GST C-terminal domain-like"/>
    <property type="match status" value="1"/>
</dbReference>
<dbReference type="SFLD" id="SFLDS00019">
    <property type="entry name" value="Glutathione_Transferase_(cytos"/>
    <property type="match status" value="1"/>
</dbReference>
<dbReference type="SUPFAM" id="SSF52833">
    <property type="entry name" value="Thioredoxin-like"/>
    <property type="match status" value="1"/>
</dbReference>
<dbReference type="PANTHER" id="PTHR43968">
    <property type="match status" value="1"/>
</dbReference>
<accession>A0A1G8I5R5</accession>
<reference evidence="3 4" key="1">
    <citation type="submission" date="2016-10" db="EMBL/GenBank/DDBJ databases">
        <authorList>
            <person name="de Groot N.N."/>
        </authorList>
    </citation>
    <scope>NUCLEOTIDE SEQUENCE [LARGE SCALE GENOMIC DNA]</scope>
    <source>
        <strain evidence="3 4">DSM 28010</strain>
    </source>
</reference>
<protein>
    <submittedName>
        <fullName evidence="3">Glutathione S-transferase</fullName>
    </submittedName>
</protein>
<dbReference type="Proteomes" id="UP000199340">
    <property type="component" value="Unassembled WGS sequence"/>
</dbReference>
<evidence type="ECO:0000259" key="2">
    <source>
        <dbReference type="PROSITE" id="PS50405"/>
    </source>
</evidence>
<dbReference type="InterPro" id="IPR040079">
    <property type="entry name" value="Glutathione_S-Trfase"/>
</dbReference>
<dbReference type="PANTHER" id="PTHR43968:SF6">
    <property type="entry name" value="GLUTATHIONE S-TRANSFERASE OMEGA"/>
    <property type="match status" value="1"/>
</dbReference>
<dbReference type="InterPro" id="IPR010987">
    <property type="entry name" value="Glutathione-S-Trfase_C-like"/>
</dbReference>
<dbReference type="InterPro" id="IPR050983">
    <property type="entry name" value="GST_Omega/HSP26"/>
</dbReference>
<evidence type="ECO:0000259" key="1">
    <source>
        <dbReference type="PROSITE" id="PS50404"/>
    </source>
</evidence>
<keyword evidence="3" id="KW-0808">Transferase</keyword>
<dbReference type="Pfam" id="PF13417">
    <property type="entry name" value="GST_N_3"/>
    <property type="match status" value="1"/>
</dbReference>
<dbReference type="CDD" id="cd00570">
    <property type="entry name" value="GST_N_family"/>
    <property type="match status" value="1"/>
</dbReference>
<dbReference type="EMBL" id="FNEB01000001">
    <property type="protein sequence ID" value="SDI14172.1"/>
    <property type="molecule type" value="Genomic_DNA"/>
</dbReference>
<name>A0A1G8I5R5_9RHOB</name>
<dbReference type="CDD" id="cd00299">
    <property type="entry name" value="GST_C_family"/>
    <property type="match status" value="1"/>
</dbReference>
<dbReference type="RefSeq" id="WP_090026592.1">
    <property type="nucleotide sequence ID" value="NZ_FNEB01000001.1"/>
</dbReference>
<evidence type="ECO:0000313" key="4">
    <source>
        <dbReference type="Proteomes" id="UP000199340"/>
    </source>
</evidence>
<dbReference type="GO" id="GO:0005737">
    <property type="term" value="C:cytoplasm"/>
    <property type="evidence" value="ECO:0007669"/>
    <property type="project" value="TreeGrafter"/>
</dbReference>
<proteinExistence type="predicted"/>